<organism evidence="2 3">
    <name type="scientific">Rattus norvegicus</name>
    <name type="common">Rat</name>
    <dbReference type="NCBI Taxonomy" id="10116"/>
    <lineage>
        <taxon>Eukaryota</taxon>
        <taxon>Metazoa</taxon>
        <taxon>Chordata</taxon>
        <taxon>Craniata</taxon>
        <taxon>Vertebrata</taxon>
        <taxon>Euteleostomi</taxon>
        <taxon>Mammalia</taxon>
        <taxon>Eutheria</taxon>
        <taxon>Euarchontoglires</taxon>
        <taxon>Glires</taxon>
        <taxon>Rodentia</taxon>
        <taxon>Myomorpha</taxon>
        <taxon>Muroidea</taxon>
        <taxon>Muridae</taxon>
        <taxon>Murinae</taxon>
        <taxon>Rattus</taxon>
    </lineage>
</organism>
<name>A6IAD4_RAT</name>
<proteinExistence type="predicted"/>
<dbReference type="AlphaFoldDB" id="A6IAD4"/>
<dbReference type="EMBL" id="CH473957">
    <property type="protein sequence ID" value="EDL91054.1"/>
    <property type="molecule type" value="Genomic_DNA"/>
</dbReference>
<gene>
    <name evidence="2" type="ORF">rCG_56127</name>
</gene>
<evidence type="ECO:0000313" key="2">
    <source>
        <dbReference type="EMBL" id="EDL91052.1"/>
    </source>
</evidence>
<dbReference type="EMBL" id="CH473957">
    <property type="protein sequence ID" value="EDL91053.1"/>
    <property type="molecule type" value="Genomic_DNA"/>
</dbReference>
<evidence type="ECO:0000313" key="3">
    <source>
        <dbReference type="Proteomes" id="UP000234681"/>
    </source>
</evidence>
<dbReference type="Proteomes" id="UP000234681">
    <property type="component" value="Chromosome 4"/>
</dbReference>
<reference evidence="2" key="2">
    <citation type="submission" date="2005-07" db="EMBL/GenBank/DDBJ databases">
        <authorList>
            <person name="Mural R.J."/>
            <person name="Li P.W."/>
            <person name="Adams M.D."/>
            <person name="Amanatides P.G."/>
            <person name="Baden-Tillson H."/>
            <person name="Barnstead M."/>
            <person name="Chin S.H."/>
            <person name="Dew I."/>
            <person name="Evans C.A."/>
            <person name="Ferriera S."/>
            <person name="Flanigan M."/>
            <person name="Fosler C."/>
            <person name="Glodek A."/>
            <person name="Gu Z."/>
            <person name="Holt R.A."/>
            <person name="Jennings D."/>
            <person name="Kraft C.L."/>
            <person name="Lu F."/>
            <person name="Nguyen T."/>
            <person name="Nusskern D.R."/>
            <person name="Pfannkoch C.M."/>
            <person name="Sitter C."/>
            <person name="Sutton G.G."/>
            <person name="Venter J.C."/>
            <person name="Wang Z."/>
            <person name="Woodage T."/>
            <person name="Zheng X.H."/>
            <person name="Zhong F."/>
        </authorList>
    </citation>
    <scope>NUCLEOTIDE SEQUENCE</scope>
    <source>
        <strain evidence="2">BN</strain>
        <strain evidence="3">BN, Sprague-Dawley</strain>
    </source>
</reference>
<accession>A6IAD4</accession>
<dbReference type="EMBL" id="CH473957">
    <property type="protein sequence ID" value="EDL91052.1"/>
    <property type="molecule type" value="Genomic_DNA"/>
</dbReference>
<reference evidence="2" key="1">
    <citation type="journal article" date="2005" name="Genome Res.">
        <title>Gene and alternative splicing annotation with AIR.</title>
        <authorList>
            <person name="Florea L."/>
            <person name="Di Francesco V."/>
            <person name="Miller J."/>
            <person name="Turner R."/>
            <person name="Yao A."/>
            <person name="Harris M."/>
            <person name="Walenz B."/>
            <person name="Mobarry C."/>
            <person name="Merkulov G.V."/>
            <person name="Charlab R."/>
            <person name="Dew I."/>
            <person name="Deng Z."/>
            <person name="Istrail S."/>
            <person name="Li P."/>
            <person name="Sutton G."/>
        </authorList>
    </citation>
    <scope>NUCLEOTIDE SEQUENCE</scope>
    <source>
        <strain evidence="2">BN</strain>
    </source>
</reference>
<protein>
    <submittedName>
        <fullName evidence="2">RCG56127, isoform CRA_a</fullName>
    </submittedName>
</protein>
<feature type="compositionally biased region" description="Basic and acidic residues" evidence="1">
    <location>
        <begin position="1"/>
        <end position="11"/>
    </location>
</feature>
<evidence type="ECO:0000256" key="1">
    <source>
        <dbReference type="SAM" id="MobiDB-lite"/>
    </source>
</evidence>
<reference evidence="3" key="3">
    <citation type="submission" date="2005-09" db="EMBL/GenBank/DDBJ databases">
        <authorList>
            <person name="Mural R.J."/>
            <person name="Li P.W."/>
            <person name="Adams M.D."/>
            <person name="Amanatides P.G."/>
            <person name="Baden-Tillson H."/>
            <person name="Barnstead M."/>
            <person name="Chin S.H."/>
            <person name="Dew I."/>
            <person name="Evans C.A."/>
            <person name="Ferriera S."/>
            <person name="Flanigan M."/>
            <person name="Fosler C."/>
            <person name="Glodek A."/>
            <person name="Gu Z."/>
            <person name="Holt R.A."/>
            <person name="Jennings D."/>
            <person name="Kraft C.L."/>
            <person name="Lu F."/>
            <person name="Nguyen T."/>
            <person name="Nusskern D.R."/>
            <person name="Pfannkoch C.M."/>
            <person name="Sitter C."/>
            <person name="Sutton G.G."/>
            <person name="Venter J.C."/>
            <person name="Wang Z."/>
            <person name="Woodage T."/>
            <person name="Zheng X.H."/>
            <person name="Zhong F."/>
        </authorList>
    </citation>
    <scope>NUCLEOTIDE SEQUENCE [LARGE SCALE GENOMIC DNA]</scope>
    <source>
        <strain>BN</strain>
        <strain evidence="3">Sprague-Dawley</strain>
    </source>
</reference>
<feature type="region of interest" description="Disordered" evidence="1">
    <location>
        <begin position="1"/>
        <end position="28"/>
    </location>
</feature>
<sequence length="50" mass="5426">MDASHKLHCEPGHSAPMPPARGSLKGTPPLIGLPNFTGLPRDIIENYLYD</sequence>